<dbReference type="Pfam" id="PF01731">
    <property type="entry name" value="Arylesterase"/>
    <property type="match status" value="1"/>
</dbReference>
<keyword evidence="6 8" id="KW-0479">Metal-binding</keyword>
<organism evidence="10 11">
    <name type="scientific">Hypsibius exemplaris</name>
    <name type="common">Freshwater tardigrade</name>
    <dbReference type="NCBI Taxonomy" id="2072580"/>
    <lineage>
        <taxon>Eukaryota</taxon>
        <taxon>Metazoa</taxon>
        <taxon>Ecdysozoa</taxon>
        <taxon>Tardigrada</taxon>
        <taxon>Eutardigrada</taxon>
        <taxon>Parachela</taxon>
        <taxon>Hypsibioidea</taxon>
        <taxon>Hypsibiidae</taxon>
        <taxon>Hypsibius</taxon>
    </lineage>
</organism>
<dbReference type="EC" id="3.1.1.2" evidence="8"/>
<dbReference type="GO" id="GO:0046872">
    <property type="term" value="F:metal ion binding"/>
    <property type="evidence" value="ECO:0007669"/>
    <property type="project" value="UniProtKB-KW"/>
</dbReference>
<keyword evidence="3 7" id="KW-1015">Disulfide bond</keyword>
<reference evidence="11" key="1">
    <citation type="submission" date="2017-01" db="EMBL/GenBank/DDBJ databases">
        <title>Comparative genomics of anhydrobiosis in the tardigrade Hypsibius dujardini.</title>
        <authorList>
            <person name="Yoshida Y."/>
            <person name="Koutsovoulos G."/>
            <person name="Laetsch D."/>
            <person name="Stevens L."/>
            <person name="Kumar S."/>
            <person name="Horikawa D."/>
            <person name="Ishino K."/>
            <person name="Komine S."/>
            <person name="Tomita M."/>
            <person name="Blaxter M."/>
            <person name="Arakawa K."/>
        </authorList>
    </citation>
    <scope>NUCLEOTIDE SEQUENCE [LARGE SCALE GENOMIC DNA]</scope>
    <source>
        <strain evidence="11">Z151</strain>
    </source>
</reference>
<feature type="transmembrane region" description="Helical" evidence="9">
    <location>
        <begin position="7"/>
        <end position="25"/>
    </location>
</feature>
<proteinExistence type="inferred from homology"/>
<dbReference type="InterPro" id="IPR002640">
    <property type="entry name" value="Arylesterase"/>
</dbReference>
<feature type="active site" description="Proton acceptor" evidence="5">
    <location>
        <position position="107"/>
    </location>
</feature>
<dbReference type="EMBL" id="MTYJ01000162">
    <property type="protein sequence ID" value="OQV11762.1"/>
    <property type="molecule type" value="Genomic_DNA"/>
</dbReference>
<keyword evidence="2 8" id="KW-0378">Hydrolase</keyword>
<gene>
    <name evidence="10" type="ORF">BV898_13957</name>
</gene>
<keyword evidence="11" id="KW-1185">Reference proteome</keyword>
<comment type="catalytic activity">
    <reaction evidence="8">
        <text>a phenyl acetate + H2O = a phenol + acetate + H(+)</text>
        <dbReference type="Rhea" id="RHEA:17309"/>
        <dbReference type="ChEBI" id="CHEBI:15377"/>
        <dbReference type="ChEBI" id="CHEBI:15378"/>
        <dbReference type="ChEBI" id="CHEBI:30089"/>
        <dbReference type="ChEBI" id="CHEBI:33853"/>
        <dbReference type="ChEBI" id="CHEBI:140310"/>
        <dbReference type="EC" id="3.1.1.2"/>
    </reaction>
</comment>
<keyword evidence="9" id="KW-0812">Transmembrane</keyword>
<keyword evidence="4 8" id="KW-0325">Glycoprotein</keyword>
<evidence type="ECO:0000256" key="3">
    <source>
        <dbReference type="ARBA" id="ARBA00023157"/>
    </source>
</evidence>
<protein>
    <recommendedName>
        <fullName evidence="8">Paraoxonase</fullName>
        <ecNumber evidence="8">3.1.1.2</ecNumber>
    </recommendedName>
</protein>
<dbReference type="InterPro" id="IPR011042">
    <property type="entry name" value="6-blade_b-propeller_TolB-like"/>
</dbReference>
<evidence type="ECO:0000256" key="1">
    <source>
        <dbReference type="ARBA" id="ARBA00008595"/>
    </source>
</evidence>
<dbReference type="InterPro" id="IPR051288">
    <property type="entry name" value="Serum_paraoxonase/arylesterase"/>
</dbReference>
<comment type="cofactor">
    <cofactor evidence="6 8">
        <name>Ca(2+)</name>
        <dbReference type="ChEBI" id="CHEBI:29108"/>
    </cofactor>
    <text evidence="6 8">Binds 2 calcium ions per subunit.</text>
</comment>
<evidence type="ECO:0000256" key="7">
    <source>
        <dbReference type="PIRSR" id="PIRSR602640-3"/>
    </source>
</evidence>
<comment type="similarity">
    <text evidence="1 8">Belongs to the paraoxonase family.</text>
</comment>
<feature type="binding site" evidence="6">
    <location>
        <position position="164"/>
    </location>
    <ligand>
        <name>Ca(2+)</name>
        <dbReference type="ChEBI" id="CHEBI:29108"/>
        <label>1</label>
        <note>catalytic</note>
    </ligand>
</feature>
<feature type="disulfide bond" description="In form B" evidence="7">
    <location>
        <begin position="42"/>
        <end position="352"/>
    </location>
</feature>
<evidence type="ECO:0000256" key="6">
    <source>
        <dbReference type="PIRSR" id="PIRSR602640-2"/>
    </source>
</evidence>
<evidence type="ECO:0000256" key="8">
    <source>
        <dbReference type="RuleBase" id="RU368025"/>
    </source>
</evidence>
<sequence>MGFFLRFFFYGIFVAAAGLFASRLIEFLDVNKVIHTNVPGPCKFVKGVEHGAEDIAVLPSGVAILSTGRTRTGSQGNPALMTFDFSTPQEAAKLLKLTGFKGALNPHGISVYTESGQTYVYVVNHAPNTQSPPSDTIERFLLNADGQGLTWEKSFRDSEFLGLNDLVVVGKDKFYTTNSFTMQSKLLRELEMIFFMVPLQNVVYFDGKQGTVVLNGRYGSNGINVSPDKKFLYLSELTKKRISSFRIVSSLKLEPIDTKYLGSLPNSVDVDPETGDLWVGAFPSGLAGYANWLGFANQIPSQALRIGVKDGKFAGSAEIYSDDGSVLSGASVVVPYKRAILLGTTDNKLLHCQLLSFNAALKL</sequence>
<dbReference type="SUPFAM" id="SSF63829">
    <property type="entry name" value="Calcium-dependent phosphotriesterase"/>
    <property type="match status" value="1"/>
</dbReference>
<keyword evidence="9" id="KW-0472">Membrane</keyword>
<keyword evidence="9" id="KW-1133">Transmembrane helix</keyword>
<dbReference type="Gene3D" id="2.120.10.30">
    <property type="entry name" value="TolB, C-terminal domain"/>
    <property type="match status" value="1"/>
</dbReference>
<name>A0A1W0W9D7_HYPEX</name>
<feature type="binding site" evidence="6">
    <location>
        <position position="165"/>
    </location>
    <ligand>
        <name>Ca(2+)</name>
        <dbReference type="ChEBI" id="CHEBI:29108"/>
        <label>1</label>
        <note>catalytic</note>
    </ligand>
</feature>
<evidence type="ECO:0000256" key="5">
    <source>
        <dbReference type="PIRSR" id="PIRSR602640-1"/>
    </source>
</evidence>
<dbReference type="Proteomes" id="UP000192578">
    <property type="component" value="Unassembled WGS sequence"/>
</dbReference>
<evidence type="ECO:0000313" key="11">
    <source>
        <dbReference type="Proteomes" id="UP000192578"/>
    </source>
</evidence>
<feature type="binding site" evidence="6">
    <location>
        <position position="109"/>
    </location>
    <ligand>
        <name>Ca(2+)</name>
        <dbReference type="ChEBI" id="CHEBI:29108"/>
        <label>1</label>
        <note>catalytic</note>
    </ligand>
</feature>
<evidence type="ECO:0000256" key="2">
    <source>
        <dbReference type="ARBA" id="ARBA00022801"/>
    </source>
</evidence>
<evidence type="ECO:0000313" key="10">
    <source>
        <dbReference type="EMBL" id="OQV11762.1"/>
    </source>
</evidence>
<dbReference type="AlphaFoldDB" id="A0A1W0W9D7"/>
<evidence type="ECO:0000256" key="9">
    <source>
        <dbReference type="SAM" id="Phobius"/>
    </source>
</evidence>
<keyword evidence="6 8" id="KW-0106">Calcium</keyword>
<feature type="binding site" evidence="6">
    <location>
        <position position="221"/>
    </location>
    <ligand>
        <name>Ca(2+)</name>
        <dbReference type="ChEBI" id="CHEBI:29108"/>
        <label>1</label>
        <note>catalytic</note>
    </ligand>
</feature>
<dbReference type="PRINTS" id="PR01785">
    <property type="entry name" value="PARAOXONASE"/>
</dbReference>
<feature type="binding site" evidence="6">
    <location>
        <position position="53"/>
    </location>
    <ligand>
        <name>Ca(2+)</name>
        <dbReference type="ChEBI" id="CHEBI:29108"/>
        <label>1</label>
        <note>catalytic</note>
    </ligand>
</feature>
<dbReference type="OrthoDB" id="423498at2759"/>
<evidence type="ECO:0000256" key="4">
    <source>
        <dbReference type="ARBA" id="ARBA00023180"/>
    </source>
</evidence>
<dbReference type="PANTHER" id="PTHR11799:SF12">
    <property type="entry name" value="PARAOXONASE-RELATED"/>
    <property type="match status" value="1"/>
</dbReference>
<accession>A0A1W0W9D7</accession>
<dbReference type="PANTHER" id="PTHR11799">
    <property type="entry name" value="PARAOXONASE"/>
    <property type="match status" value="1"/>
</dbReference>
<comment type="caution">
    <text evidence="10">The sequence shown here is derived from an EMBL/GenBank/DDBJ whole genome shotgun (WGS) entry which is preliminary data.</text>
</comment>
<dbReference type="GO" id="GO:0004064">
    <property type="term" value="F:arylesterase activity"/>
    <property type="evidence" value="ECO:0007669"/>
    <property type="project" value="UniProtKB-UniRule"/>
</dbReference>
<feature type="binding site" evidence="6">
    <location>
        <position position="54"/>
    </location>
    <ligand>
        <name>Ca(2+)</name>
        <dbReference type="ChEBI" id="CHEBI:29108"/>
        <label>2</label>
    </ligand>
</feature>